<feature type="transmembrane region" description="Helical" evidence="1">
    <location>
        <begin position="90"/>
        <end position="111"/>
    </location>
</feature>
<dbReference type="Proteomes" id="UP000321773">
    <property type="component" value="Unassembled WGS sequence"/>
</dbReference>
<keyword evidence="1" id="KW-1133">Transmembrane helix</keyword>
<proteinExistence type="predicted"/>
<dbReference type="RefSeq" id="WP_062319126.1">
    <property type="nucleotide sequence ID" value="NZ_BJWJ01000005.1"/>
</dbReference>
<evidence type="ECO:0000313" key="3">
    <source>
        <dbReference type="EMBL" id="SFS42388.1"/>
    </source>
</evidence>
<dbReference type="EMBL" id="BJWJ01000005">
    <property type="protein sequence ID" value="GEM03696.1"/>
    <property type="molecule type" value="Genomic_DNA"/>
</dbReference>
<sequence>MDQQRKATIIHEIKYWKDNHLLPSHYCDFLLALYTEGTGATDDALDDLLPKDASSGDSALSMLIPHLFSLLMISIVPLVLSVLLLMDFSIAIEITIILGGIIVVSIFYMLSQHVKVFKVNYSRALYFISLVLAGLYVSGLLTNPFLYRSIMLVFMIVVGVSLGLVKKDRWLLLISGLMFVLGVIGLVI</sequence>
<reference evidence="2 5" key="2">
    <citation type="submission" date="2019-07" db="EMBL/GenBank/DDBJ databases">
        <title>Whole genome shotgun sequence of Halolactibacillus miurensis NBRC 100873.</title>
        <authorList>
            <person name="Hosoyama A."/>
            <person name="Uohara A."/>
            <person name="Ohji S."/>
            <person name="Ichikawa N."/>
        </authorList>
    </citation>
    <scope>NUCLEOTIDE SEQUENCE [LARGE SCALE GENOMIC DNA]</scope>
    <source>
        <strain evidence="2 5">NBRC 100873</strain>
    </source>
</reference>
<name>A0A1I6PQP7_9BACI</name>
<gene>
    <name evidence="2" type="ORF">HMI01_06840</name>
    <name evidence="3" type="ORF">SAMN05421668_102134</name>
</gene>
<evidence type="ECO:0000313" key="4">
    <source>
        <dbReference type="Proteomes" id="UP000199139"/>
    </source>
</evidence>
<keyword evidence="1" id="KW-0812">Transmembrane</keyword>
<dbReference type="Proteomes" id="UP000199139">
    <property type="component" value="Unassembled WGS sequence"/>
</dbReference>
<evidence type="ECO:0000313" key="2">
    <source>
        <dbReference type="EMBL" id="GEM03696.1"/>
    </source>
</evidence>
<organism evidence="3 4">
    <name type="scientific">Halolactibacillus miurensis</name>
    <dbReference type="NCBI Taxonomy" id="306541"/>
    <lineage>
        <taxon>Bacteria</taxon>
        <taxon>Bacillati</taxon>
        <taxon>Bacillota</taxon>
        <taxon>Bacilli</taxon>
        <taxon>Bacillales</taxon>
        <taxon>Bacillaceae</taxon>
        <taxon>Halolactibacillus</taxon>
    </lineage>
</organism>
<accession>A0A1I6PQP7</accession>
<reference evidence="3 4" key="1">
    <citation type="submission" date="2016-10" db="EMBL/GenBank/DDBJ databases">
        <authorList>
            <person name="de Groot N.N."/>
        </authorList>
    </citation>
    <scope>NUCLEOTIDE SEQUENCE [LARGE SCALE GENOMIC DNA]</scope>
    <source>
        <strain evidence="3 4">DSM 17074</strain>
    </source>
</reference>
<dbReference type="AlphaFoldDB" id="A0A1I6PQP7"/>
<evidence type="ECO:0000256" key="1">
    <source>
        <dbReference type="SAM" id="Phobius"/>
    </source>
</evidence>
<dbReference type="EMBL" id="FPAI01000002">
    <property type="protein sequence ID" value="SFS42388.1"/>
    <property type="molecule type" value="Genomic_DNA"/>
</dbReference>
<feature type="transmembrane region" description="Helical" evidence="1">
    <location>
        <begin position="170"/>
        <end position="187"/>
    </location>
</feature>
<keyword evidence="1" id="KW-0472">Membrane</keyword>
<dbReference type="STRING" id="306541.SAMN05421668_102134"/>
<protein>
    <submittedName>
        <fullName evidence="3">Uncharacterized protein</fullName>
    </submittedName>
</protein>
<feature type="transmembrane region" description="Helical" evidence="1">
    <location>
        <begin position="145"/>
        <end position="165"/>
    </location>
</feature>
<feature type="transmembrane region" description="Helical" evidence="1">
    <location>
        <begin position="123"/>
        <end position="139"/>
    </location>
</feature>
<dbReference type="OrthoDB" id="2380880at2"/>
<evidence type="ECO:0000313" key="5">
    <source>
        <dbReference type="Proteomes" id="UP000321773"/>
    </source>
</evidence>
<keyword evidence="5" id="KW-1185">Reference proteome</keyword>
<feature type="transmembrane region" description="Helical" evidence="1">
    <location>
        <begin position="63"/>
        <end position="84"/>
    </location>
</feature>